<sequence length="331" mass="37392">MDYLGLSDRTRSIYISYLAGLALKAFRVSISSLLLGWTLEDDQGRRRPLCVQGPCQQDPTGCDFVKDYKDEFDVATATRLERPVQHFTLLAIQPPLRHSCFGQGDTAELSWLRSRRHCRTVLASVKATLQNCPGFDQGDTAELPALFFLQHHLLTSFPCVCAPQSTSTPASTTTTTRFSFARGESTSAINYHIGEAVPQRQSSARDPDAIRTLIRAAATNEWEEYDDEWVEFDDEWEEFDDEWEEYDDEWEECDDELVEARYDDHESAIKGATDAATFHQLSQNRPTPVATPILHILGPFSGTANSTLFCATFNKKMRKLAKSTYSHDRPS</sequence>
<proteinExistence type="predicted"/>
<evidence type="ECO:0000313" key="1">
    <source>
        <dbReference type="EMBL" id="KPI40269.1"/>
    </source>
</evidence>
<keyword evidence="2" id="KW-1185">Reference proteome</keyword>
<protein>
    <submittedName>
        <fullName evidence="1">Uncharacterized protein</fullName>
    </submittedName>
</protein>
<gene>
    <name evidence="1" type="ORF">AB675_7823</name>
</gene>
<accession>A0A0N0NMJ3</accession>
<name>A0A0N0NMJ3_9EURO</name>
<comment type="caution">
    <text evidence="1">The sequence shown here is derived from an EMBL/GenBank/DDBJ whole genome shotgun (WGS) entry which is preliminary data.</text>
</comment>
<dbReference type="GeneID" id="28740100"/>
<evidence type="ECO:0000313" key="2">
    <source>
        <dbReference type="Proteomes" id="UP000038010"/>
    </source>
</evidence>
<dbReference type="EMBL" id="LFJN01000012">
    <property type="protein sequence ID" value="KPI40269.1"/>
    <property type="molecule type" value="Genomic_DNA"/>
</dbReference>
<dbReference type="VEuPathDB" id="FungiDB:AB675_7823"/>
<organism evidence="1 2">
    <name type="scientific">Cyphellophora attinorum</name>
    <dbReference type="NCBI Taxonomy" id="1664694"/>
    <lineage>
        <taxon>Eukaryota</taxon>
        <taxon>Fungi</taxon>
        <taxon>Dikarya</taxon>
        <taxon>Ascomycota</taxon>
        <taxon>Pezizomycotina</taxon>
        <taxon>Eurotiomycetes</taxon>
        <taxon>Chaetothyriomycetidae</taxon>
        <taxon>Chaetothyriales</taxon>
        <taxon>Cyphellophoraceae</taxon>
        <taxon>Cyphellophora</taxon>
    </lineage>
</organism>
<dbReference type="RefSeq" id="XP_018000232.1">
    <property type="nucleotide sequence ID" value="XM_018148220.1"/>
</dbReference>
<reference evidence="1 2" key="1">
    <citation type="submission" date="2015-06" db="EMBL/GenBank/DDBJ databases">
        <title>Draft genome of the ant-associated black yeast Phialophora attae CBS 131958.</title>
        <authorList>
            <person name="Moreno L.F."/>
            <person name="Stielow B.J."/>
            <person name="de Hoog S."/>
            <person name="Vicente V.A."/>
            <person name="Weiss V.A."/>
            <person name="de Vries M."/>
            <person name="Cruz L.M."/>
            <person name="Souza E.M."/>
        </authorList>
    </citation>
    <scope>NUCLEOTIDE SEQUENCE [LARGE SCALE GENOMIC DNA]</scope>
    <source>
        <strain evidence="1 2">CBS 131958</strain>
    </source>
</reference>
<dbReference type="AlphaFoldDB" id="A0A0N0NMJ3"/>
<dbReference type="Proteomes" id="UP000038010">
    <property type="component" value="Unassembled WGS sequence"/>
</dbReference>